<evidence type="ECO:0000313" key="9">
    <source>
        <dbReference type="EMBL" id="SDU74270.1"/>
    </source>
</evidence>
<gene>
    <name evidence="9" type="ORF">SAMN04488548_1344133</name>
</gene>
<dbReference type="PROSITE" id="PS50156">
    <property type="entry name" value="SSD"/>
    <property type="match status" value="2"/>
</dbReference>
<dbReference type="InterPro" id="IPR004869">
    <property type="entry name" value="MMPL_dom"/>
</dbReference>
<dbReference type="InterPro" id="IPR000731">
    <property type="entry name" value="SSD"/>
</dbReference>
<dbReference type="InterPro" id="IPR050545">
    <property type="entry name" value="Mycobact_MmpL"/>
</dbReference>
<evidence type="ECO:0000256" key="3">
    <source>
        <dbReference type="ARBA" id="ARBA00022475"/>
    </source>
</evidence>
<evidence type="ECO:0000256" key="4">
    <source>
        <dbReference type="ARBA" id="ARBA00022692"/>
    </source>
</evidence>
<keyword evidence="3" id="KW-1003">Cell membrane</keyword>
<name>A0A1H2L015_9ACTN</name>
<feature type="transmembrane region" description="Helical" evidence="7">
    <location>
        <begin position="275"/>
        <end position="299"/>
    </location>
</feature>
<dbReference type="Proteomes" id="UP000183180">
    <property type="component" value="Unassembled WGS sequence"/>
</dbReference>
<dbReference type="Gene3D" id="1.20.1640.10">
    <property type="entry name" value="Multidrug efflux transporter AcrB transmembrane domain"/>
    <property type="match status" value="2"/>
</dbReference>
<dbReference type="SUPFAM" id="SSF82866">
    <property type="entry name" value="Multidrug efflux transporter AcrB transmembrane domain"/>
    <property type="match status" value="2"/>
</dbReference>
<comment type="similarity">
    <text evidence="2">Belongs to the resistance-nodulation-cell division (RND) (TC 2.A.6) family. MmpL subfamily.</text>
</comment>
<evidence type="ECO:0000256" key="6">
    <source>
        <dbReference type="ARBA" id="ARBA00023136"/>
    </source>
</evidence>
<keyword evidence="6 7" id="KW-0472">Membrane</keyword>
<protein>
    <submittedName>
        <fullName evidence="9">Putative drug exporter of the RND superfamily</fullName>
    </submittedName>
</protein>
<dbReference type="GO" id="GO:0005886">
    <property type="term" value="C:plasma membrane"/>
    <property type="evidence" value="ECO:0007669"/>
    <property type="project" value="UniProtKB-SubCell"/>
</dbReference>
<feature type="transmembrane region" description="Helical" evidence="7">
    <location>
        <begin position="525"/>
        <end position="542"/>
    </location>
</feature>
<evidence type="ECO:0000313" key="10">
    <source>
        <dbReference type="Proteomes" id="UP000183180"/>
    </source>
</evidence>
<organism evidence="9 10">
    <name type="scientific">Gordonia westfalica</name>
    <dbReference type="NCBI Taxonomy" id="158898"/>
    <lineage>
        <taxon>Bacteria</taxon>
        <taxon>Bacillati</taxon>
        <taxon>Actinomycetota</taxon>
        <taxon>Actinomycetes</taxon>
        <taxon>Mycobacteriales</taxon>
        <taxon>Gordoniaceae</taxon>
        <taxon>Gordonia</taxon>
    </lineage>
</organism>
<feature type="transmembrane region" description="Helical" evidence="7">
    <location>
        <begin position="549"/>
        <end position="570"/>
    </location>
</feature>
<comment type="subcellular location">
    <subcellularLocation>
        <location evidence="1">Cell membrane</location>
        <topology evidence="1">Multi-pass membrane protein</topology>
    </subcellularLocation>
</comment>
<dbReference type="AlphaFoldDB" id="A0A1H2L015"/>
<keyword evidence="5 7" id="KW-1133">Transmembrane helix</keyword>
<evidence type="ECO:0000259" key="8">
    <source>
        <dbReference type="PROSITE" id="PS50156"/>
    </source>
</evidence>
<evidence type="ECO:0000256" key="2">
    <source>
        <dbReference type="ARBA" id="ARBA00010157"/>
    </source>
</evidence>
<evidence type="ECO:0000256" key="5">
    <source>
        <dbReference type="ARBA" id="ARBA00022989"/>
    </source>
</evidence>
<feature type="transmembrane region" description="Helical" evidence="7">
    <location>
        <begin position="202"/>
        <end position="223"/>
    </location>
</feature>
<evidence type="ECO:0000256" key="7">
    <source>
        <dbReference type="SAM" id="Phobius"/>
    </source>
</evidence>
<feature type="transmembrane region" description="Helical" evidence="7">
    <location>
        <begin position="311"/>
        <end position="334"/>
    </location>
</feature>
<reference evidence="9 10" key="1">
    <citation type="submission" date="2016-10" db="EMBL/GenBank/DDBJ databases">
        <authorList>
            <person name="de Groot N.N."/>
        </authorList>
    </citation>
    <scope>NUCLEOTIDE SEQUENCE [LARGE SCALE GENOMIC DNA]</scope>
    <source>
        <strain evidence="9 10">DSM 44215</strain>
    </source>
</reference>
<proteinExistence type="inferred from homology"/>
<dbReference type="PANTHER" id="PTHR33406:SF6">
    <property type="entry name" value="MEMBRANE PROTEIN YDGH-RELATED"/>
    <property type="match status" value="1"/>
</dbReference>
<sequence length="709" mass="73851">MSDKTVSSPRPTRKLRWLIPALLLLGWLIIGGVTGPFAGKLASVASNDNSSFLPASAESTQVQELLTGFQDTDEIPGIVIAERSSGIIPGDLEFLRTTTSELAGTPGFGPAVSPPIPSQDGQAAQVFVPIQSAGEPADTVEILRDKLANAPDGLTVAVTGPAGQVADLGEAFAGIDGLLLLVAGAVVILILIVVYRSPILPFVVVISAVFALGLASGLVYFLTKQGVLDLNGQSQGILFILVFGAATDYALLLVSRYREELIATEDKYAALRQAWRATIEPVAASAGTVIAGVLCLLLSDLNSNKSLGPVAAIGIVASFLASMTFLPAALALLGRSAFWPLRPKYAPETSADSGATHRLWKRIADTVASKPRAIWAGTLIVLLIGAAFAPTFKADGIASTDFFMGSVESVEGAEIQARHFDAGSGTPTYVIADQAAGTAVLEAVRATDGVADAELITEGDAPKVVNGKVAITATLTDNAESLAAQDTVSDIRSAVDSVPNADALVGGTTAIDLDTRETSIHDRNLIIPIVLIVVFLVLVALLRSVLAPAILLATTVLSFATTLGVAALLFNGPFGFPGADPVVPLFAFVFLVALGIDYNIFLMTRVREEALLHGTRIGMIRGLTATGGVITSAGVVLAATFAALAVIPLLFLAQVAFLVAFGVLIDTLIVRTLLVPALTLDIGRKIWWPSALAKKEEPDEAREPVFDKT</sequence>
<feature type="transmembrane region" description="Helical" evidence="7">
    <location>
        <begin position="623"/>
        <end position="651"/>
    </location>
</feature>
<dbReference type="OrthoDB" id="2365435at2"/>
<feature type="transmembrane region" description="Helical" evidence="7">
    <location>
        <begin position="235"/>
        <end position="254"/>
    </location>
</feature>
<feature type="transmembrane region" description="Helical" evidence="7">
    <location>
        <begin position="373"/>
        <end position="392"/>
    </location>
</feature>
<dbReference type="RefSeq" id="WP_074852590.1">
    <property type="nucleotide sequence ID" value="NZ_FNLM01000034.1"/>
</dbReference>
<feature type="transmembrane region" description="Helical" evidence="7">
    <location>
        <begin position="582"/>
        <end position="602"/>
    </location>
</feature>
<feature type="transmembrane region" description="Helical" evidence="7">
    <location>
        <begin position="177"/>
        <end position="195"/>
    </location>
</feature>
<dbReference type="Pfam" id="PF03176">
    <property type="entry name" value="MMPL"/>
    <property type="match status" value="2"/>
</dbReference>
<evidence type="ECO:0000256" key="1">
    <source>
        <dbReference type="ARBA" id="ARBA00004651"/>
    </source>
</evidence>
<keyword evidence="4 7" id="KW-0812">Transmembrane</keyword>
<feature type="domain" description="SSD" evidence="8">
    <location>
        <begin position="202"/>
        <end position="332"/>
    </location>
</feature>
<dbReference type="PANTHER" id="PTHR33406">
    <property type="entry name" value="MEMBRANE PROTEIN MJ1562-RELATED"/>
    <property type="match status" value="1"/>
</dbReference>
<dbReference type="EMBL" id="FNLM01000034">
    <property type="protein sequence ID" value="SDU74270.1"/>
    <property type="molecule type" value="Genomic_DNA"/>
</dbReference>
<feature type="domain" description="SSD" evidence="8">
    <location>
        <begin position="552"/>
        <end position="680"/>
    </location>
</feature>
<dbReference type="STRING" id="158898.SAMN04488548_1344133"/>
<accession>A0A1H2L015</accession>